<dbReference type="EMBL" id="CH474010">
    <property type="protein sequence ID" value="EDL94079.1"/>
    <property type="molecule type" value="Genomic_DNA"/>
</dbReference>
<accession>A6K032</accession>
<dbReference type="AlphaFoldDB" id="A6K032"/>
<gene>
    <name evidence="1" type="ORF">rCG_42227</name>
</gene>
<dbReference type="Proteomes" id="UP000234681">
    <property type="component" value="Chromosome 15"/>
</dbReference>
<reference evidence="1 2" key="1">
    <citation type="submission" date="2005-07" db="EMBL/GenBank/DDBJ databases">
        <authorList>
            <person name="Mural R.J."/>
            <person name="Li P.W."/>
            <person name="Adams M.D."/>
            <person name="Amanatides P.G."/>
            <person name="Baden-Tillson H."/>
            <person name="Barnstead M."/>
            <person name="Chin S.H."/>
            <person name="Dew I."/>
            <person name="Evans C.A."/>
            <person name="Ferriera S."/>
            <person name="Flanigan M."/>
            <person name="Fosler C."/>
            <person name="Glodek A."/>
            <person name="Gu Z."/>
            <person name="Holt R.A."/>
            <person name="Jennings D."/>
            <person name="Kraft C.L."/>
            <person name="Lu F."/>
            <person name="Nguyen T."/>
            <person name="Nusskern D.R."/>
            <person name="Pfannkoch C.M."/>
            <person name="Sitter C."/>
            <person name="Sutton G.G."/>
            <person name="Venter J.C."/>
            <person name="Wang Z."/>
            <person name="Woodage T."/>
            <person name="Zheng X.H."/>
            <person name="Zhong F."/>
        </authorList>
    </citation>
    <scope>NUCLEOTIDE SEQUENCE [LARGE SCALE GENOMIC DNA]</scope>
    <source>
        <strain>BN</strain>
        <strain evidence="2">Sprague-Dawley</strain>
    </source>
</reference>
<name>A6K032_RAT</name>
<evidence type="ECO:0000313" key="2">
    <source>
        <dbReference type="Proteomes" id="UP000234681"/>
    </source>
</evidence>
<protein>
    <submittedName>
        <fullName evidence="1">RCG42227</fullName>
    </submittedName>
</protein>
<sequence>MVAQSIRNLLPVRFHTQVIVICSESTLKPTVVNVTLWVCWELNEMVQLDPEFGAQESSEDGLPG</sequence>
<organism evidence="1 2">
    <name type="scientific">Rattus norvegicus</name>
    <name type="common">Rat</name>
    <dbReference type="NCBI Taxonomy" id="10116"/>
    <lineage>
        <taxon>Eukaryota</taxon>
        <taxon>Metazoa</taxon>
        <taxon>Chordata</taxon>
        <taxon>Craniata</taxon>
        <taxon>Vertebrata</taxon>
        <taxon>Euteleostomi</taxon>
        <taxon>Mammalia</taxon>
        <taxon>Eutheria</taxon>
        <taxon>Euarchontoglires</taxon>
        <taxon>Glires</taxon>
        <taxon>Rodentia</taxon>
        <taxon>Myomorpha</taxon>
        <taxon>Muroidea</taxon>
        <taxon>Muridae</taxon>
        <taxon>Murinae</taxon>
        <taxon>Rattus</taxon>
    </lineage>
</organism>
<proteinExistence type="predicted"/>
<evidence type="ECO:0000313" key="1">
    <source>
        <dbReference type="EMBL" id="EDL94079.1"/>
    </source>
</evidence>